<dbReference type="PROSITE" id="PS50967">
    <property type="entry name" value="HRDC"/>
    <property type="match status" value="1"/>
</dbReference>
<dbReference type="Gene3D" id="1.10.150.80">
    <property type="entry name" value="HRDC domain"/>
    <property type="match status" value="1"/>
</dbReference>
<evidence type="ECO:0000259" key="2">
    <source>
        <dbReference type="PROSITE" id="PS50965"/>
    </source>
</evidence>
<dbReference type="Pfam" id="PF00570">
    <property type="entry name" value="HRDC"/>
    <property type="match status" value="1"/>
</dbReference>
<dbReference type="GO" id="GO:0000166">
    <property type="term" value="F:nucleotide binding"/>
    <property type="evidence" value="ECO:0007669"/>
    <property type="project" value="InterPro"/>
</dbReference>
<dbReference type="EMBL" id="WSRQ01000058">
    <property type="protein sequence ID" value="MVX66474.1"/>
    <property type="molecule type" value="Genomic_DNA"/>
</dbReference>
<dbReference type="SMART" id="SM00341">
    <property type="entry name" value="HRDC"/>
    <property type="match status" value="1"/>
</dbReference>
<dbReference type="PROSITE" id="PS50965">
    <property type="entry name" value="NERD"/>
    <property type="match status" value="1"/>
</dbReference>
<dbReference type="InterPro" id="IPR010997">
    <property type="entry name" value="HRDC-like_sf"/>
</dbReference>
<dbReference type="InterPro" id="IPR002121">
    <property type="entry name" value="HRDC_dom"/>
</dbReference>
<feature type="domain" description="HRDC" evidence="3">
    <location>
        <begin position="295"/>
        <end position="368"/>
    </location>
</feature>
<protein>
    <submittedName>
        <fullName evidence="4">Aldolase</fullName>
    </submittedName>
</protein>
<dbReference type="Proteomes" id="UP000656077">
    <property type="component" value="Unassembled WGS sequence"/>
</dbReference>
<dbReference type="SUPFAM" id="SSF47819">
    <property type="entry name" value="HRDC-like"/>
    <property type="match status" value="1"/>
</dbReference>
<evidence type="ECO:0000256" key="1">
    <source>
        <dbReference type="SAM" id="Coils"/>
    </source>
</evidence>
<organism evidence="4 5">
    <name type="scientific">Clostridium chromiireducens</name>
    <dbReference type="NCBI Taxonomy" id="225345"/>
    <lineage>
        <taxon>Bacteria</taxon>
        <taxon>Bacillati</taxon>
        <taxon>Bacillota</taxon>
        <taxon>Clostridia</taxon>
        <taxon>Eubacteriales</taxon>
        <taxon>Clostridiaceae</taxon>
        <taxon>Clostridium</taxon>
    </lineage>
</organism>
<feature type="domain" description="NERD" evidence="2">
    <location>
        <begin position="56"/>
        <end position="176"/>
    </location>
</feature>
<accession>A0A964W4K5</accession>
<comment type="caution">
    <text evidence="4">The sequence shown here is derived from an EMBL/GenBank/DDBJ whole genome shotgun (WGS) entry which is preliminary data.</text>
</comment>
<dbReference type="InterPro" id="IPR044876">
    <property type="entry name" value="HRDC_dom_sf"/>
</dbReference>
<evidence type="ECO:0000313" key="4">
    <source>
        <dbReference type="EMBL" id="MVX66474.1"/>
    </source>
</evidence>
<evidence type="ECO:0000313" key="5">
    <source>
        <dbReference type="Proteomes" id="UP000656077"/>
    </source>
</evidence>
<dbReference type="GO" id="GO:0003676">
    <property type="term" value="F:nucleic acid binding"/>
    <property type="evidence" value="ECO:0007669"/>
    <property type="project" value="InterPro"/>
</dbReference>
<gene>
    <name evidence="4" type="ORF">GKZ28_22625</name>
</gene>
<dbReference type="Pfam" id="PF08378">
    <property type="entry name" value="NERD"/>
    <property type="match status" value="1"/>
</dbReference>
<keyword evidence="1" id="KW-0175">Coiled coil</keyword>
<name>A0A964W4K5_9CLOT</name>
<evidence type="ECO:0000259" key="3">
    <source>
        <dbReference type="PROSITE" id="PS50967"/>
    </source>
</evidence>
<sequence length="368" mass="43230">MSIFDKLLNKRTITSPIFLKEFEDNNKQLQDLNDLLEKVSSDKKNLINRDIFFIKQELYGEKNVYNELKNSFIPMLAIHDIRLEFNDYVAQYDFILITAKSIFVLKTKQLNGDIEITEDGDFIRIIKNKEGKFLRKQGMYNPISANEREVHILEEILNREKLLNSITVKPIVVISNPKAIINKSKCPENIKSNLYKYDQISTLIKKILDDSKYAKELSEKTMHEIANYLINNNKEENIDYRSRYSLDKVETKNEDLDKVSNLQINNVEKHVDLNEKEIELSEDNNDFKQNEKSSNNEHSEVYELLRQYRWNKSKEEGFKPYMVFNNEELNALIEAKPKSKEELLKIKGFGPKKVEKYGDAILGILNSR</sequence>
<dbReference type="InterPro" id="IPR011528">
    <property type="entry name" value="NERD"/>
</dbReference>
<reference evidence="4" key="1">
    <citation type="submission" date="2019-12" db="EMBL/GenBank/DDBJ databases">
        <title>Microbes associate with the intestines of laboratory mice.</title>
        <authorList>
            <person name="Navarre W."/>
            <person name="Wong E."/>
        </authorList>
    </citation>
    <scope>NUCLEOTIDE SEQUENCE</scope>
    <source>
        <strain evidence="4">NM79_F5</strain>
    </source>
</reference>
<dbReference type="RefSeq" id="WP_160361023.1">
    <property type="nucleotide sequence ID" value="NZ_WSRQ01000058.1"/>
</dbReference>
<proteinExistence type="predicted"/>
<dbReference type="AlphaFoldDB" id="A0A964W4K5"/>
<feature type="coiled-coil region" evidence="1">
    <location>
        <begin position="19"/>
        <end position="49"/>
    </location>
</feature>